<protein>
    <recommendedName>
        <fullName evidence="2">C2H2-type domain-containing protein</fullName>
    </recommendedName>
</protein>
<reference evidence="3 4" key="1">
    <citation type="submission" date="2021-06" db="EMBL/GenBank/DDBJ databases">
        <title>Caerostris extrusa draft genome.</title>
        <authorList>
            <person name="Kono N."/>
            <person name="Arakawa K."/>
        </authorList>
    </citation>
    <scope>NUCLEOTIDE SEQUENCE [LARGE SCALE GENOMIC DNA]</scope>
</reference>
<dbReference type="InterPro" id="IPR036236">
    <property type="entry name" value="Znf_C2H2_sf"/>
</dbReference>
<dbReference type="PROSITE" id="PS50157">
    <property type="entry name" value="ZINC_FINGER_C2H2_2"/>
    <property type="match status" value="1"/>
</dbReference>
<dbReference type="SUPFAM" id="SSF57667">
    <property type="entry name" value="beta-beta-alpha zinc fingers"/>
    <property type="match status" value="1"/>
</dbReference>
<organism evidence="3 4">
    <name type="scientific">Caerostris extrusa</name>
    <name type="common">Bark spider</name>
    <name type="synonym">Caerostris bankana</name>
    <dbReference type="NCBI Taxonomy" id="172846"/>
    <lineage>
        <taxon>Eukaryota</taxon>
        <taxon>Metazoa</taxon>
        <taxon>Ecdysozoa</taxon>
        <taxon>Arthropoda</taxon>
        <taxon>Chelicerata</taxon>
        <taxon>Arachnida</taxon>
        <taxon>Araneae</taxon>
        <taxon>Araneomorphae</taxon>
        <taxon>Entelegynae</taxon>
        <taxon>Araneoidea</taxon>
        <taxon>Araneidae</taxon>
        <taxon>Caerostris</taxon>
    </lineage>
</organism>
<dbReference type="GO" id="GO:0008270">
    <property type="term" value="F:zinc ion binding"/>
    <property type="evidence" value="ECO:0007669"/>
    <property type="project" value="UniProtKB-KW"/>
</dbReference>
<keyword evidence="1" id="KW-0863">Zinc-finger</keyword>
<name>A0AAV4M4I3_CAEEX</name>
<proteinExistence type="predicted"/>
<evidence type="ECO:0000313" key="4">
    <source>
        <dbReference type="Proteomes" id="UP001054945"/>
    </source>
</evidence>
<evidence type="ECO:0000259" key="2">
    <source>
        <dbReference type="PROSITE" id="PS50157"/>
    </source>
</evidence>
<dbReference type="Proteomes" id="UP001054945">
    <property type="component" value="Unassembled WGS sequence"/>
</dbReference>
<evidence type="ECO:0000313" key="3">
    <source>
        <dbReference type="EMBL" id="GIX66934.1"/>
    </source>
</evidence>
<dbReference type="Pfam" id="PF00096">
    <property type="entry name" value="zf-C2H2"/>
    <property type="match status" value="1"/>
</dbReference>
<keyword evidence="4" id="KW-1185">Reference proteome</keyword>
<evidence type="ECO:0000256" key="1">
    <source>
        <dbReference type="PROSITE-ProRule" id="PRU00042"/>
    </source>
</evidence>
<dbReference type="Gene3D" id="3.30.160.60">
    <property type="entry name" value="Classic Zinc Finger"/>
    <property type="match status" value="1"/>
</dbReference>
<dbReference type="PROSITE" id="PS00028">
    <property type="entry name" value="ZINC_FINGER_C2H2_1"/>
    <property type="match status" value="1"/>
</dbReference>
<dbReference type="AlphaFoldDB" id="A0AAV4M4I3"/>
<accession>A0AAV4M4I3</accession>
<sequence length="96" mass="10889">MVFLQQHVALISNPFAQVCPMCHKSFVSSDLLMEHMQIMHKTGNNIGMATSYPAAGKTIQPNKLYLRMLLNNLKSMITLSVFFSNGYDVKICHVIW</sequence>
<comment type="caution">
    <text evidence="3">The sequence shown here is derived from an EMBL/GenBank/DDBJ whole genome shotgun (WGS) entry which is preliminary data.</text>
</comment>
<gene>
    <name evidence="3" type="primary">AVEN_135464_1</name>
    <name evidence="3" type="ORF">CEXT_721611</name>
</gene>
<keyword evidence="1" id="KW-0479">Metal-binding</keyword>
<keyword evidence="1" id="KW-0862">Zinc</keyword>
<dbReference type="SMART" id="SM00355">
    <property type="entry name" value="ZnF_C2H2"/>
    <property type="match status" value="1"/>
</dbReference>
<feature type="domain" description="C2H2-type" evidence="2">
    <location>
        <begin position="17"/>
        <end position="45"/>
    </location>
</feature>
<dbReference type="EMBL" id="BPLR01001833">
    <property type="protein sequence ID" value="GIX66934.1"/>
    <property type="molecule type" value="Genomic_DNA"/>
</dbReference>
<dbReference type="InterPro" id="IPR013087">
    <property type="entry name" value="Znf_C2H2_type"/>
</dbReference>